<evidence type="ECO:0008006" key="4">
    <source>
        <dbReference type="Google" id="ProtNLM"/>
    </source>
</evidence>
<feature type="transmembrane region" description="Helical" evidence="1">
    <location>
        <begin position="225"/>
        <end position="246"/>
    </location>
</feature>
<proteinExistence type="predicted"/>
<feature type="transmembrane region" description="Helical" evidence="1">
    <location>
        <begin position="583"/>
        <end position="604"/>
    </location>
</feature>
<feature type="transmembrane region" description="Helical" evidence="1">
    <location>
        <begin position="267"/>
        <end position="290"/>
    </location>
</feature>
<dbReference type="EMBL" id="CAXAMM010000638">
    <property type="protein sequence ID" value="CAK8988305.1"/>
    <property type="molecule type" value="Genomic_DNA"/>
</dbReference>
<sequence>MTEAKRIPEYEPPSVLFPYKKMGQSASGIACDTTNGKFGPFAGQLFVGDQTFSTVMRVDLEQVQGHYQGACFPFLEGFGSGTLGVEMTPQGALFVGGTNRGWGSRGNKPFAVERVDWTGKVPFEIRTMRLLPEGFRLTFTEPVDRKAAADLASYNMQTYTYVFQSSYGSPEVDHTEPTLKEATRSEPPQYTVRWLRLVAAGLATALLIIGWVVGRLQLDSPTIAKGVICFGVTVASIALFMGACGPDRRLREAWLICARFLSCRERPLVALSPSANATLIALAVLSYLILVTRALSVPDDPRRDDQGAYLEVAQEIRSSGGLTTLASDLFTGTFREANRHPLYIAVLSTVPDYRSGRWQAAVIGLITLIVLTVLIGKRYSWSVGGIFAVLLATNEMFLEGTTRTVCEGLMVLWGGLLWWWLGHDAWSGTAMPDSAAGESLPSLRKSVRLAAVTGALCGLLWLTKGTGLLITVATIAALLIVHRRAPRQGFAVVMLLATTFLLVGSPLIVRNLQRFGEPFYNVNTFLLFTERFEDLEPLVESGRSSREIGMEYLSTASPGALVRRFVHGLVWEAFIGLRSLGPAYWGDARVLWGTAYLLVIPLGWGPPVTISQRATLLLWVGLCWPLFGWYVPIAAGDRFVAPLLPALLCVVAVGISRIVARSA</sequence>
<feature type="transmembrane region" description="Helical" evidence="1">
    <location>
        <begin position="616"/>
        <end position="633"/>
    </location>
</feature>
<keyword evidence="1" id="KW-0812">Transmembrane</keyword>
<organism evidence="2 3">
    <name type="scientific">Durusdinium trenchii</name>
    <dbReference type="NCBI Taxonomy" id="1381693"/>
    <lineage>
        <taxon>Eukaryota</taxon>
        <taxon>Sar</taxon>
        <taxon>Alveolata</taxon>
        <taxon>Dinophyceae</taxon>
        <taxon>Suessiales</taxon>
        <taxon>Symbiodiniaceae</taxon>
        <taxon>Durusdinium</taxon>
    </lineage>
</organism>
<dbReference type="PANTHER" id="PTHR33546:SF1">
    <property type="entry name" value="LARGE, MULTIFUNCTIONAL SECRETED PROTEIN"/>
    <property type="match status" value="1"/>
</dbReference>
<feature type="transmembrane region" description="Helical" evidence="1">
    <location>
        <begin position="489"/>
        <end position="509"/>
    </location>
</feature>
<feature type="transmembrane region" description="Helical" evidence="1">
    <location>
        <begin position="449"/>
        <end position="482"/>
    </location>
</feature>
<accession>A0ABP0HE18</accession>
<name>A0ABP0HE18_9DINO</name>
<reference evidence="2 3" key="1">
    <citation type="submission" date="2024-02" db="EMBL/GenBank/DDBJ databases">
        <authorList>
            <person name="Chen Y."/>
            <person name="Shah S."/>
            <person name="Dougan E. K."/>
            <person name="Thang M."/>
            <person name="Chan C."/>
        </authorList>
    </citation>
    <scope>NUCLEOTIDE SEQUENCE [LARGE SCALE GENOMIC DNA]</scope>
</reference>
<keyword evidence="1" id="KW-0472">Membrane</keyword>
<gene>
    <name evidence="2" type="ORF">SCF082_LOCUS1333</name>
</gene>
<feature type="transmembrane region" description="Helical" evidence="1">
    <location>
        <begin position="639"/>
        <end position="660"/>
    </location>
</feature>
<feature type="transmembrane region" description="Helical" evidence="1">
    <location>
        <begin position="404"/>
        <end position="421"/>
    </location>
</feature>
<feature type="transmembrane region" description="Helical" evidence="1">
    <location>
        <begin position="194"/>
        <end position="213"/>
    </location>
</feature>
<keyword evidence="3" id="KW-1185">Reference proteome</keyword>
<evidence type="ECO:0000313" key="2">
    <source>
        <dbReference type="EMBL" id="CAK8988305.1"/>
    </source>
</evidence>
<evidence type="ECO:0000313" key="3">
    <source>
        <dbReference type="Proteomes" id="UP001642464"/>
    </source>
</evidence>
<dbReference type="PANTHER" id="PTHR33546">
    <property type="entry name" value="LARGE, MULTIFUNCTIONAL SECRETED PROTEIN-RELATED"/>
    <property type="match status" value="1"/>
</dbReference>
<comment type="caution">
    <text evidence="2">The sequence shown here is derived from an EMBL/GenBank/DDBJ whole genome shotgun (WGS) entry which is preliminary data.</text>
</comment>
<protein>
    <recommendedName>
        <fullName evidence="4">Glycosyltransferase RgtA/B/C/D-like domain-containing protein</fullName>
    </recommendedName>
</protein>
<keyword evidence="1" id="KW-1133">Transmembrane helix</keyword>
<evidence type="ECO:0000256" key="1">
    <source>
        <dbReference type="SAM" id="Phobius"/>
    </source>
</evidence>
<feature type="transmembrane region" description="Helical" evidence="1">
    <location>
        <begin position="358"/>
        <end position="376"/>
    </location>
</feature>
<dbReference type="Proteomes" id="UP001642464">
    <property type="component" value="Unassembled WGS sequence"/>
</dbReference>